<protein>
    <recommendedName>
        <fullName evidence="1">DUF4116 domain-containing protein</fullName>
    </recommendedName>
</protein>
<dbReference type="InterPro" id="IPR025197">
    <property type="entry name" value="DUF4116"/>
</dbReference>
<keyword evidence="3" id="KW-1185">Reference proteome</keyword>
<evidence type="ECO:0000259" key="1">
    <source>
        <dbReference type="Pfam" id="PF13475"/>
    </source>
</evidence>
<evidence type="ECO:0000313" key="3">
    <source>
        <dbReference type="Proteomes" id="UP000002975"/>
    </source>
</evidence>
<dbReference type="AlphaFoldDB" id="E5BI36"/>
<dbReference type="Proteomes" id="UP000002975">
    <property type="component" value="Unassembled WGS sequence"/>
</dbReference>
<name>E5BI36_9FUSO</name>
<dbReference type="EMBL" id="GG657974">
    <property type="protein sequence ID" value="EFS22159.1"/>
    <property type="molecule type" value="Genomic_DNA"/>
</dbReference>
<reference evidence="2 3" key="1">
    <citation type="submission" date="2009-02" db="EMBL/GenBank/DDBJ databases">
        <title>The Genome Sequence of Fusobacterium sp. 3_1_5R.</title>
        <authorList>
            <consortium name="The Broad Institute Genome Sequencing Platform"/>
            <person name="Ward D."/>
            <person name="Young S.K."/>
            <person name="Kodira C.D."/>
            <person name="Zeng Q."/>
            <person name="Koehrsen M."/>
            <person name="Alvarado L."/>
            <person name="Berlin A."/>
            <person name="Borenstein D."/>
            <person name="Chen Z."/>
            <person name="Engels R."/>
            <person name="Freedman E."/>
            <person name="Gellesch M."/>
            <person name="Goldberg J."/>
            <person name="Griggs A."/>
            <person name="Gujja S."/>
            <person name="Heiman D."/>
            <person name="Hepburn T."/>
            <person name="Howarth C."/>
            <person name="Jen D."/>
            <person name="Larson L."/>
            <person name="Lewis B."/>
            <person name="Mehta T."/>
            <person name="Park D."/>
            <person name="Pearson M."/>
            <person name="Roberts A."/>
            <person name="Saif S."/>
            <person name="Shea T."/>
            <person name="Shenoy N."/>
            <person name="Sisk P."/>
            <person name="Stolte C."/>
            <person name="Sykes S."/>
            <person name="Walk T."/>
            <person name="White J."/>
            <person name="Yandava C."/>
            <person name="Allen-Vercoe E."/>
            <person name="Strauss J."/>
            <person name="Ambrose C."/>
            <person name="Lander E."/>
            <person name="Nusbaum C."/>
            <person name="Galagan J."/>
            <person name="Birren B."/>
        </authorList>
    </citation>
    <scope>NUCLEOTIDE SEQUENCE [LARGE SCALE GENOMIC DNA]</scope>
    <source>
        <strain evidence="2 3">3_1_5R</strain>
    </source>
</reference>
<organism evidence="2 3">
    <name type="scientific">Fusobacterium gonidiaformans 3-1-5R</name>
    <dbReference type="NCBI Taxonomy" id="469605"/>
    <lineage>
        <taxon>Bacteria</taxon>
        <taxon>Fusobacteriati</taxon>
        <taxon>Fusobacteriota</taxon>
        <taxon>Fusobacteriia</taxon>
        <taxon>Fusobacteriales</taxon>
        <taxon>Fusobacteriaceae</taxon>
        <taxon>Fusobacterium</taxon>
    </lineage>
</organism>
<dbReference type="BioCyc" id="FSP469605-HMP:GTSP-1699-MONOMER"/>
<dbReference type="Pfam" id="PF13475">
    <property type="entry name" value="DUF4116"/>
    <property type="match status" value="1"/>
</dbReference>
<sequence length="110" mass="12962">MLESIEEKKVRLLDEAVEYLKLQELKESYGYQGFFENTNVLKNNPDLNNDKFFVLKLLDLNPLEFQYASTELQNDREVAMKAILKEKGNLRYIGVSLKEDKNFMSLFKKC</sequence>
<gene>
    <name evidence="2" type="ORF">FSBG_01656</name>
</gene>
<dbReference type="RefSeq" id="WP_005959400.1">
    <property type="nucleotide sequence ID" value="NZ_GG657974.1"/>
</dbReference>
<accession>E5BI36</accession>
<proteinExistence type="predicted"/>
<feature type="domain" description="DUF4116" evidence="1">
    <location>
        <begin position="50"/>
        <end position="98"/>
    </location>
</feature>
<dbReference type="HOGENOM" id="CLU_2167282_0_0_0"/>
<evidence type="ECO:0000313" key="2">
    <source>
        <dbReference type="EMBL" id="EFS22159.1"/>
    </source>
</evidence>